<name>A0ACC1JL37_9FUNG</name>
<gene>
    <name evidence="1" type="ORF">IWQ57_005916</name>
</gene>
<organism evidence="1 2">
    <name type="scientific">Coemansia nantahalensis</name>
    <dbReference type="NCBI Taxonomy" id="2789366"/>
    <lineage>
        <taxon>Eukaryota</taxon>
        <taxon>Fungi</taxon>
        <taxon>Fungi incertae sedis</taxon>
        <taxon>Zoopagomycota</taxon>
        <taxon>Kickxellomycotina</taxon>
        <taxon>Kickxellomycetes</taxon>
        <taxon>Kickxellales</taxon>
        <taxon>Kickxellaceae</taxon>
        <taxon>Coemansia</taxon>
    </lineage>
</organism>
<protein>
    <submittedName>
        <fullName evidence="1">Uncharacterized protein</fullName>
    </submittedName>
</protein>
<accession>A0ACC1JL37</accession>
<evidence type="ECO:0000313" key="2">
    <source>
        <dbReference type="Proteomes" id="UP001140234"/>
    </source>
</evidence>
<feature type="non-terminal residue" evidence="1">
    <location>
        <position position="1"/>
    </location>
</feature>
<reference evidence="1" key="1">
    <citation type="submission" date="2022-07" db="EMBL/GenBank/DDBJ databases">
        <title>Phylogenomic reconstructions and comparative analyses of Kickxellomycotina fungi.</title>
        <authorList>
            <person name="Reynolds N.K."/>
            <person name="Stajich J.E."/>
            <person name="Barry K."/>
            <person name="Grigoriev I.V."/>
            <person name="Crous P."/>
            <person name="Smith M.E."/>
        </authorList>
    </citation>
    <scope>NUCLEOTIDE SEQUENCE</scope>
    <source>
        <strain evidence="1">CBS 109366</strain>
    </source>
</reference>
<sequence>DGRYEIGWLGRVERHHWQHAGQRARRERRARVAGGGLFVVCQGHPVVHGGPVVADVPVVHAQRHFAARIR</sequence>
<dbReference type="EMBL" id="JANBUJ010003095">
    <property type="protein sequence ID" value="KAJ2761949.1"/>
    <property type="molecule type" value="Genomic_DNA"/>
</dbReference>
<dbReference type="Proteomes" id="UP001140234">
    <property type="component" value="Unassembled WGS sequence"/>
</dbReference>
<comment type="caution">
    <text evidence="1">The sequence shown here is derived from an EMBL/GenBank/DDBJ whole genome shotgun (WGS) entry which is preliminary data.</text>
</comment>
<feature type="non-terminal residue" evidence="1">
    <location>
        <position position="70"/>
    </location>
</feature>
<evidence type="ECO:0000313" key="1">
    <source>
        <dbReference type="EMBL" id="KAJ2761949.1"/>
    </source>
</evidence>
<proteinExistence type="predicted"/>
<keyword evidence="2" id="KW-1185">Reference proteome</keyword>